<protein>
    <submittedName>
        <fullName evidence="1">Uncharacterized protein</fullName>
    </submittedName>
</protein>
<name>E8PSH4_YERPE</name>
<keyword evidence="1" id="KW-0614">Plasmid</keyword>
<gene>
    <name evidence="1" type="ORF">YPJ_pJARS3650</name>
</gene>
<dbReference type="EMBL" id="CP002181">
    <property type="protein sequence ID" value="ADW66974.1"/>
    <property type="molecule type" value="Genomic_DNA"/>
</dbReference>
<accession>E8PSH4</accession>
<evidence type="ECO:0000313" key="1">
    <source>
        <dbReference type="EMBL" id="ADW66974.1"/>
    </source>
</evidence>
<proteinExistence type="predicted"/>
<geneLocation type="plasmid" evidence="1">
    <name>pJARS36</name>
</geneLocation>
<dbReference type="AlphaFoldDB" id="E8PSH4"/>
<sequence>MPVPAIPNARTCYPECPYLLSRMPVPAIPNARTCYPECP</sequence>
<organism evidence="1">
    <name type="scientific">Yersinia pestis Java 9</name>
    <dbReference type="NCBI Taxonomy" id="880632"/>
    <lineage>
        <taxon>Bacteria</taxon>
        <taxon>Pseudomonadati</taxon>
        <taxon>Pseudomonadota</taxon>
        <taxon>Gammaproteobacteria</taxon>
        <taxon>Enterobacterales</taxon>
        <taxon>Yersiniaceae</taxon>
        <taxon>Yersinia</taxon>
    </lineage>
</organism>
<reference evidence="1" key="1">
    <citation type="journal article" date="2012" name="PLoS ONE">
        <title>Novel Plasmids and Resistance Phenotypes in Yersinia pestis: Unique Plasmid Inventory of Strain Java 9 Mediates High Levels of Arsenic Resistance.</title>
        <authorList>
            <person name="Eppinger M."/>
            <person name="Radnedge L."/>
            <person name="Andersen G."/>
            <person name="Vietri N."/>
            <person name="Severson G."/>
            <person name="Mou S."/>
            <person name="Ravel J."/>
            <person name="Worsham P.L."/>
        </authorList>
    </citation>
    <scope>NUCLEOTIDE SEQUENCE [LARGE SCALE GENOMIC DNA]</scope>
    <source>
        <strain evidence="1">Java 9</strain>
        <plasmid evidence="1">pJARS36</plasmid>
    </source>
</reference>